<dbReference type="PANTHER" id="PTHR46984:SF1">
    <property type="entry name" value="LEUCINE-RICH REPEAT-CONTAINING PROTEIN 71"/>
    <property type="match status" value="1"/>
</dbReference>
<reference evidence="2 3" key="1">
    <citation type="journal article" date="2019" name="Proc. Natl. Acad. Sci. U.S.A.">
        <title>Regulatory changes in pterin and carotenoid genes underlie balanced color polymorphisms in the wall lizard.</title>
        <authorList>
            <person name="Andrade P."/>
            <person name="Pinho C."/>
            <person name="Perez I de Lanuza G."/>
            <person name="Afonso S."/>
            <person name="Brejcha J."/>
            <person name="Rubin C.J."/>
            <person name="Wallerman O."/>
            <person name="Pereira P."/>
            <person name="Sabatino S.J."/>
            <person name="Bellati A."/>
            <person name="Pellitteri-Rosa D."/>
            <person name="Bosakova Z."/>
            <person name="Bunikis I."/>
            <person name="Carretero M.A."/>
            <person name="Feiner N."/>
            <person name="Marsik P."/>
            <person name="Pauperio F."/>
            <person name="Salvi D."/>
            <person name="Soler L."/>
            <person name="While G.M."/>
            <person name="Uller T."/>
            <person name="Font E."/>
            <person name="Andersson L."/>
            <person name="Carneiro M."/>
        </authorList>
    </citation>
    <scope>NUCLEOTIDE SEQUENCE</scope>
</reference>
<dbReference type="Ensembl" id="ENSPMRT00000029511.1">
    <property type="protein sequence ID" value="ENSPMRP00000027823.1"/>
    <property type="gene ID" value="ENSPMRG00000017960.1"/>
</dbReference>
<dbReference type="AlphaFoldDB" id="A0A670JS19"/>
<feature type="compositionally biased region" description="Low complexity" evidence="1">
    <location>
        <begin position="393"/>
        <end position="407"/>
    </location>
</feature>
<feature type="compositionally biased region" description="Low complexity" evidence="1">
    <location>
        <begin position="361"/>
        <end position="370"/>
    </location>
</feature>
<name>A0A670JS19_PODMU</name>
<dbReference type="InterPro" id="IPR032675">
    <property type="entry name" value="LRR_dom_sf"/>
</dbReference>
<reference evidence="2" key="3">
    <citation type="submission" date="2025-09" db="UniProtKB">
        <authorList>
            <consortium name="Ensembl"/>
        </authorList>
    </citation>
    <scope>IDENTIFICATION</scope>
</reference>
<dbReference type="PANTHER" id="PTHR46984">
    <property type="entry name" value="LEUCINE-RICH REPEAT-CONTAINING PROTEIN 71"/>
    <property type="match status" value="1"/>
</dbReference>
<sequence length="564" mass="62452">MKGTLRYHLHLLLPPTERGNGVVGNSRVLSRGRGAMGKKGERGAKDKAAALEEEARNAARRAEHGEEEYQCTGILEQDFLELCTRAGFQEIPKVTLRPHPNSFAVQEEPDPLAEREGPYIIAQIQCKYAFFRPTIQVDLEHEDPKTTKEIFIRNWKIEDKMLGIFAKCLPALSHLQSIRLWKVGLTDVTFLSLLSIVPTCSTLKTLAVEGNPMRERVFHKLIAEETNLAHISLRNNEIDDEAALLIGQALSSLKGSNKNLASINLSYNHITDVGAGYIADGLRLNRSLLSLSLAHNQIKDEGALKLAEVLGPFALTHMEVVERRRLLLEKEAQERCRLPQRHAELKNERPSSHMSSIALDKLQTAKTTKAITKKKEKEKEKEKELPKKDDKGQASAATAAPATPAAQSKKEDSKQAKKAAPPAEPKAARGKGAKSGTKDKRAQVIEVEVIEPTEMVNPLLEPAEHRDGQVFLPGNRVLIYLNLIRNQITEKGLQAFLVALEQQSVRLAPGGKGPMGLLRLSLAKNNYPVDSKTYARIQELMWTRDPVPRSGTAARVAEEEMGAA</sequence>
<evidence type="ECO:0000313" key="2">
    <source>
        <dbReference type="Ensembl" id="ENSPMRP00000027823.1"/>
    </source>
</evidence>
<dbReference type="GeneTree" id="ENSGT00440000034367"/>
<dbReference type="Gene3D" id="3.80.10.10">
    <property type="entry name" value="Ribonuclease Inhibitor"/>
    <property type="match status" value="1"/>
</dbReference>
<feature type="compositionally biased region" description="Basic and acidic residues" evidence="1">
    <location>
        <begin position="373"/>
        <end position="392"/>
    </location>
</feature>
<gene>
    <name evidence="2" type="primary">LRRC71</name>
</gene>
<feature type="compositionally biased region" description="Basic and acidic residues" evidence="1">
    <location>
        <begin position="38"/>
        <end position="49"/>
    </location>
</feature>
<reference evidence="2" key="2">
    <citation type="submission" date="2025-08" db="UniProtKB">
        <authorList>
            <consortium name="Ensembl"/>
        </authorList>
    </citation>
    <scope>IDENTIFICATION</scope>
</reference>
<feature type="region of interest" description="Disordered" evidence="1">
    <location>
        <begin position="339"/>
        <end position="440"/>
    </location>
</feature>
<keyword evidence="3" id="KW-1185">Reference proteome</keyword>
<evidence type="ECO:0000313" key="3">
    <source>
        <dbReference type="Proteomes" id="UP000472272"/>
    </source>
</evidence>
<dbReference type="Proteomes" id="UP000472272">
    <property type="component" value="Chromosome 16"/>
</dbReference>
<feature type="compositionally biased region" description="Basic and acidic residues" evidence="1">
    <location>
        <begin position="339"/>
        <end position="351"/>
    </location>
</feature>
<proteinExistence type="predicted"/>
<feature type="region of interest" description="Disordered" evidence="1">
    <location>
        <begin position="23"/>
        <end position="49"/>
    </location>
</feature>
<protein>
    <submittedName>
        <fullName evidence="2">Leucine rich repeat containing 71</fullName>
    </submittedName>
</protein>
<dbReference type="InterPro" id="IPR053040">
    <property type="entry name" value="LRR-containing_protein_71"/>
</dbReference>
<dbReference type="OMA" id="VQYQVQF"/>
<accession>A0A670JS19</accession>
<dbReference type="InterPro" id="IPR001611">
    <property type="entry name" value="Leu-rich_rpt"/>
</dbReference>
<dbReference type="SMART" id="SM00368">
    <property type="entry name" value="LRR_RI"/>
    <property type="match status" value="4"/>
</dbReference>
<evidence type="ECO:0000256" key="1">
    <source>
        <dbReference type="SAM" id="MobiDB-lite"/>
    </source>
</evidence>
<dbReference type="Pfam" id="PF13516">
    <property type="entry name" value="LRR_6"/>
    <property type="match status" value="3"/>
</dbReference>
<organism evidence="2 3">
    <name type="scientific">Podarcis muralis</name>
    <name type="common">Wall lizard</name>
    <name type="synonym">Lacerta muralis</name>
    <dbReference type="NCBI Taxonomy" id="64176"/>
    <lineage>
        <taxon>Eukaryota</taxon>
        <taxon>Metazoa</taxon>
        <taxon>Chordata</taxon>
        <taxon>Craniata</taxon>
        <taxon>Vertebrata</taxon>
        <taxon>Euteleostomi</taxon>
        <taxon>Lepidosauria</taxon>
        <taxon>Squamata</taxon>
        <taxon>Bifurcata</taxon>
        <taxon>Unidentata</taxon>
        <taxon>Episquamata</taxon>
        <taxon>Laterata</taxon>
        <taxon>Lacertibaenia</taxon>
        <taxon>Lacertidae</taxon>
        <taxon>Podarcis</taxon>
    </lineage>
</organism>
<dbReference type="SUPFAM" id="SSF52047">
    <property type="entry name" value="RNI-like"/>
    <property type="match status" value="1"/>
</dbReference>